<reference evidence="3" key="1">
    <citation type="submission" date="2022-07" db="EMBL/GenBank/DDBJ databases">
        <title>Phylogenomic reconstructions and comparative analyses of Kickxellomycotina fungi.</title>
        <authorList>
            <person name="Reynolds N.K."/>
            <person name="Stajich J.E."/>
            <person name="Barry K."/>
            <person name="Grigoriev I.V."/>
            <person name="Crous P."/>
            <person name="Smith M.E."/>
        </authorList>
    </citation>
    <scope>NUCLEOTIDE SEQUENCE</scope>
    <source>
        <strain evidence="3">RSA 861</strain>
    </source>
</reference>
<protein>
    <submittedName>
        <fullName evidence="3">RNA exonuclease ngl2</fullName>
    </submittedName>
</protein>
<evidence type="ECO:0000313" key="4">
    <source>
        <dbReference type="Proteomes" id="UP001150569"/>
    </source>
</evidence>
<feature type="region of interest" description="Disordered" evidence="1">
    <location>
        <begin position="1"/>
        <end position="22"/>
    </location>
</feature>
<feature type="domain" description="Endonuclease/exonuclease/phosphatase" evidence="2">
    <location>
        <begin position="86"/>
        <end position="468"/>
    </location>
</feature>
<dbReference type="PANTHER" id="PTHR12121">
    <property type="entry name" value="CARBON CATABOLITE REPRESSOR PROTEIN 4"/>
    <property type="match status" value="1"/>
</dbReference>
<dbReference type="Proteomes" id="UP001150569">
    <property type="component" value="Unassembled WGS sequence"/>
</dbReference>
<sequence length="499" mass="55428">MCKQPDKPTGLGPSLVQSRSAALRPVPRPRLVLPDLPSTPTGPAEGFDFTLMTSNVLAPSLASAQWFPLSPPEYLDATYRFEGHIEEVATYRPSVLCLQEMGGHPGPWLKELKRLGYTARTARVPRKRHGVCIAYNHQEWTERRFDRILLADHITVPSLDRWCAERDWESGGGLTAPMATKTTDRWSIGHENIAAVAVLDRRHGLAERSKLSALSQLASQFSDMTVDGLDLPDDCASPKASVTSGIDGIVVCTCHLYWDPVASFDRLVQVVRILEKVRKINQRLMYPVFLAGDFNTKPSDPLYKILTSQKLHAADFDRLTESVAALAYNQSASRGKPRFDPATLCLQIPRARQVDYVGVWVDRLQALGTYQSAYRLPAGAYEADTTRLHWESDPVTWCEPPFTTYCDFVGTLDYVFYMGRQDTAGADEADCDPDRVHEVICRPLFVLRPPLAGEVAPGIPNEQFPSDHISLLTGFRVQALRPAFAAGRPSSSNPSLGRH</sequence>
<evidence type="ECO:0000256" key="1">
    <source>
        <dbReference type="SAM" id="MobiDB-lite"/>
    </source>
</evidence>
<dbReference type="Gene3D" id="3.60.10.10">
    <property type="entry name" value="Endonuclease/exonuclease/phosphatase"/>
    <property type="match status" value="1"/>
</dbReference>
<dbReference type="SUPFAM" id="SSF56219">
    <property type="entry name" value="DNase I-like"/>
    <property type="match status" value="1"/>
</dbReference>
<keyword evidence="3" id="KW-0540">Nuclease</keyword>
<dbReference type="InterPro" id="IPR005135">
    <property type="entry name" value="Endo/exonuclease/phosphatase"/>
</dbReference>
<evidence type="ECO:0000259" key="2">
    <source>
        <dbReference type="Pfam" id="PF03372"/>
    </source>
</evidence>
<keyword evidence="4" id="KW-1185">Reference proteome</keyword>
<dbReference type="AlphaFoldDB" id="A0A9W8DXH0"/>
<keyword evidence="3" id="KW-0378">Hydrolase</keyword>
<dbReference type="InterPro" id="IPR050410">
    <property type="entry name" value="CCR4/nocturin_mRNA_transcr"/>
</dbReference>
<comment type="caution">
    <text evidence="3">The sequence shown here is derived from an EMBL/GenBank/DDBJ whole genome shotgun (WGS) entry which is preliminary data.</text>
</comment>
<organism evidence="3 4">
    <name type="scientific">Tieghemiomyces parasiticus</name>
    <dbReference type="NCBI Taxonomy" id="78921"/>
    <lineage>
        <taxon>Eukaryota</taxon>
        <taxon>Fungi</taxon>
        <taxon>Fungi incertae sedis</taxon>
        <taxon>Zoopagomycota</taxon>
        <taxon>Kickxellomycotina</taxon>
        <taxon>Dimargaritomycetes</taxon>
        <taxon>Dimargaritales</taxon>
        <taxon>Dimargaritaceae</taxon>
        <taxon>Tieghemiomyces</taxon>
    </lineage>
</organism>
<dbReference type="EMBL" id="JANBPT010000088">
    <property type="protein sequence ID" value="KAJ1928111.1"/>
    <property type="molecule type" value="Genomic_DNA"/>
</dbReference>
<dbReference type="GO" id="GO:0000175">
    <property type="term" value="F:3'-5'-RNA exonuclease activity"/>
    <property type="evidence" value="ECO:0007669"/>
    <property type="project" value="TreeGrafter"/>
</dbReference>
<name>A0A9W8DXH0_9FUNG</name>
<proteinExistence type="predicted"/>
<dbReference type="InterPro" id="IPR036691">
    <property type="entry name" value="Endo/exonu/phosph_ase_sf"/>
</dbReference>
<gene>
    <name evidence="3" type="primary">NGL2_2</name>
    <name evidence="3" type="ORF">IWQ60_002371</name>
</gene>
<dbReference type="OrthoDB" id="428734at2759"/>
<accession>A0A9W8DXH0</accession>
<keyword evidence="3" id="KW-0269">Exonuclease</keyword>
<dbReference type="PANTHER" id="PTHR12121:SF36">
    <property type="entry name" value="ENDONUCLEASE_EXONUCLEASE_PHOSPHATASE DOMAIN-CONTAINING PROTEIN"/>
    <property type="match status" value="1"/>
</dbReference>
<evidence type="ECO:0000313" key="3">
    <source>
        <dbReference type="EMBL" id="KAJ1928111.1"/>
    </source>
</evidence>
<dbReference type="Pfam" id="PF03372">
    <property type="entry name" value="Exo_endo_phos"/>
    <property type="match status" value="1"/>
</dbReference>